<organism evidence="5 8">
    <name type="scientific">Medicago truncatula</name>
    <name type="common">Barrel medic</name>
    <name type="synonym">Medicago tribuloides</name>
    <dbReference type="NCBI Taxonomy" id="3880"/>
    <lineage>
        <taxon>Eukaryota</taxon>
        <taxon>Viridiplantae</taxon>
        <taxon>Streptophyta</taxon>
        <taxon>Embryophyta</taxon>
        <taxon>Tracheophyta</taxon>
        <taxon>Spermatophyta</taxon>
        <taxon>Magnoliopsida</taxon>
        <taxon>eudicotyledons</taxon>
        <taxon>Gunneridae</taxon>
        <taxon>Pentapetalae</taxon>
        <taxon>rosids</taxon>
        <taxon>fabids</taxon>
        <taxon>Fabales</taxon>
        <taxon>Fabaceae</taxon>
        <taxon>Papilionoideae</taxon>
        <taxon>50 kb inversion clade</taxon>
        <taxon>NPAAA clade</taxon>
        <taxon>Hologalegina</taxon>
        <taxon>IRL clade</taxon>
        <taxon>Trifolieae</taxon>
        <taxon>Medicago</taxon>
    </lineage>
</organism>
<keyword evidence="8" id="KW-1185">Reference proteome</keyword>
<evidence type="ECO:0000313" key="7">
    <source>
        <dbReference type="EnsemblPlants" id="AES70795"/>
    </source>
</evidence>
<evidence type="ECO:0000256" key="4">
    <source>
        <dbReference type="SAM" id="Phobius"/>
    </source>
</evidence>
<dbReference type="PaxDb" id="3880-AES70795"/>
<feature type="region of interest" description="Disordered" evidence="3">
    <location>
        <begin position="1"/>
        <end position="23"/>
    </location>
</feature>
<accession>A0A0C3VHF0</accession>
<dbReference type="GO" id="GO:0016020">
    <property type="term" value="C:membrane"/>
    <property type="evidence" value="ECO:0007669"/>
    <property type="project" value="UniProtKB-SubCell"/>
</dbReference>
<reference evidence="5 8" key="2">
    <citation type="journal article" date="2014" name="BMC Genomics">
        <title>An improved genome release (version Mt4.0) for the model legume Medicago truncatula.</title>
        <authorList>
            <person name="Tang H."/>
            <person name="Krishnakumar V."/>
            <person name="Bidwell S."/>
            <person name="Rosen B."/>
            <person name="Chan A."/>
            <person name="Zhou S."/>
            <person name="Gentzbittel L."/>
            <person name="Childs K.L."/>
            <person name="Yandell M."/>
            <person name="Gundlach H."/>
            <person name="Mayer K.F."/>
            <person name="Schwartz D.C."/>
            <person name="Town C.D."/>
        </authorList>
    </citation>
    <scope>GENOME REANNOTATION</scope>
    <source>
        <strain evidence="7 8">cv. Jemalong A17</strain>
    </source>
</reference>
<accession>G7IV44</accession>
<dbReference type="Proteomes" id="UP000002051">
    <property type="component" value="Chromosome 3"/>
</dbReference>
<evidence type="ECO:0000313" key="6">
    <source>
        <dbReference type="EMBL" id="RHN67939.1"/>
    </source>
</evidence>
<dbReference type="PANTHER" id="PTHR31234:SF32">
    <property type="entry name" value="LATE EMBRYOGENESIS ABUNDANT (LEA) HYDROXYPROLINE-RICH GLYCOPROTEIN FAMILY"/>
    <property type="match status" value="1"/>
</dbReference>
<proteinExistence type="predicted"/>
<gene>
    <name evidence="5" type="ordered locus">MTR_3g062470</name>
    <name evidence="6" type="ORF">MtrunA17_Chr3g0108271</name>
</gene>
<dbReference type="EnsemblPlants" id="AES70795">
    <property type="protein sequence ID" value="AES70795"/>
    <property type="gene ID" value="MTR_3g062470"/>
</dbReference>
<sequence length="255" mass="28546">MAEPESKPVLVKNSSTNSCRKSGRRVAFEVPSGHNHQSHSSGLDNNIDTSIDDFDKGHHNPCFLACCAWSCLAIFIFVIVFLFLGISYLAFLKAGMPKVNVRTFNMTKLQVDSSSQKMDAIINLGLRFSNKNEELKLLYGPLFVEVISNDVLLGRTKVKGFSQVPKNDTNLDMTMTTNDENVNVYATDDLKSDIKAYEMVFDVYVSGNIGVQIGSLHMVNVPFLSSCEQIKRMDVDYGRKPDCDIKMFSYRPSLN</sequence>
<name>G7IV44_MEDTR</name>
<dbReference type="EMBL" id="PSQE01000003">
    <property type="protein sequence ID" value="RHN67939.1"/>
    <property type="molecule type" value="Genomic_DNA"/>
</dbReference>
<dbReference type="GO" id="GO:0098542">
    <property type="term" value="P:defense response to other organism"/>
    <property type="evidence" value="ECO:0007669"/>
    <property type="project" value="InterPro"/>
</dbReference>
<dbReference type="Gramene" id="rna16203">
    <property type="protein sequence ID" value="RHN67939.1"/>
    <property type="gene ID" value="gene16203"/>
</dbReference>
<keyword evidence="4" id="KW-1133">Transmembrane helix</keyword>
<comment type="subcellular location">
    <subcellularLocation>
        <location evidence="1">Membrane</location>
    </subcellularLocation>
</comment>
<feature type="transmembrane region" description="Helical" evidence="4">
    <location>
        <begin position="72"/>
        <end position="92"/>
    </location>
</feature>
<protein>
    <submittedName>
        <fullName evidence="6">Putative Late embryogenesis abundant protein, LEA-14</fullName>
    </submittedName>
    <submittedName>
        <fullName evidence="5">Transmembrane protein, putative</fullName>
    </submittedName>
</protein>
<dbReference type="AlphaFoldDB" id="G7IV44"/>
<dbReference type="eggNOG" id="ENOG502S509">
    <property type="taxonomic scope" value="Eukaryota"/>
</dbReference>
<reference evidence="5 8" key="1">
    <citation type="journal article" date="2011" name="Nature">
        <title>The Medicago genome provides insight into the evolution of rhizobial symbioses.</title>
        <authorList>
            <person name="Young N.D."/>
            <person name="Debelle F."/>
            <person name="Oldroyd G.E."/>
            <person name="Geurts R."/>
            <person name="Cannon S.B."/>
            <person name="Udvardi M.K."/>
            <person name="Benedito V.A."/>
            <person name="Mayer K.F."/>
            <person name="Gouzy J."/>
            <person name="Schoof H."/>
            <person name="Van de Peer Y."/>
            <person name="Proost S."/>
            <person name="Cook D.R."/>
            <person name="Meyers B.C."/>
            <person name="Spannagl M."/>
            <person name="Cheung F."/>
            <person name="De Mita S."/>
            <person name="Krishnakumar V."/>
            <person name="Gundlach H."/>
            <person name="Zhou S."/>
            <person name="Mudge J."/>
            <person name="Bharti A.K."/>
            <person name="Murray J.D."/>
            <person name="Naoumkina M.A."/>
            <person name="Rosen B."/>
            <person name="Silverstein K.A."/>
            <person name="Tang H."/>
            <person name="Rombauts S."/>
            <person name="Zhao P.X."/>
            <person name="Zhou P."/>
            <person name="Barbe V."/>
            <person name="Bardou P."/>
            <person name="Bechner M."/>
            <person name="Bellec A."/>
            <person name="Berger A."/>
            <person name="Berges H."/>
            <person name="Bidwell S."/>
            <person name="Bisseling T."/>
            <person name="Choisne N."/>
            <person name="Couloux A."/>
            <person name="Denny R."/>
            <person name="Deshpande S."/>
            <person name="Dai X."/>
            <person name="Doyle J.J."/>
            <person name="Dudez A.M."/>
            <person name="Farmer A.D."/>
            <person name="Fouteau S."/>
            <person name="Franken C."/>
            <person name="Gibelin C."/>
            <person name="Gish J."/>
            <person name="Goldstein S."/>
            <person name="Gonzalez A.J."/>
            <person name="Green P.J."/>
            <person name="Hallab A."/>
            <person name="Hartog M."/>
            <person name="Hua A."/>
            <person name="Humphray S.J."/>
            <person name="Jeong D.H."/>
            <person name="Jing Y."/>
            <person name="Jocker A."/>
            <person name="Kenton S.M."/>
            <person name="Kim D.J."/>
            <person name="Klee K."/>
            <person name="Lai H."/>
            <person name="Lang C."/>
            <person name="Lin S."/>
            <person name="Macmil S.L."/>
            <person name="Magdelenat G."/>
            <person name="Matthews L."/>
            <person name="McCorrison J."/>
            <person name="Monaghan E.L."/>
            <person name="Mun J.H."/>
            <person name="Najar F.Z."/>
            <person name="Nicholson C."/>
            <person name="Noirot C."/>
            <person name="O'Bleness M."/>
            <person name="Paule C.R."/>
            <person name="Poulain J."/>
            <person name="Prion F."/>
            <person name="Qin B."/>
            <person name="Qu C."/>
            <person name="Retzel E.F."/>
            <person name="Riddle C."/>
            <person name="Sallet E."/>
            <person name="Samain S."/>
            <person name="Samson N."/>
            <person name="Sanders I."/>
            <person name="Saurat O."/>
            <person name="Scarpelli C."/>
            <person name="Schiex T."/>
            <person name="Segurens B."/>
            <person name="Severin A.J."/>
            <person name="Sherrier D.J."/>
            <person name="Shi R."/>
            <person name="Sims S."/>
            <person name="Singer S.R."/>
            <person name="Sinharoy S."/>
            <person name="Sterck L."/>
            <person name="Viollet A."/>
            <person name="Wang B.B."/>
            <person name="Wang K."/>
            <person name="Wang M."/>
            <person name="Wang X."/>
            <person name="Warfsmann J."/>
            <person name="Weissenbach J."/>
            <person name="White D.D."/>
            <person name="White J.D."/>
            <person name="Wiley G.B."/>
            <person name="Wincker P."/>
            <person name="Xing Y."/>
            <person name="Yang L."/>
            <person name="Yao Z."/>
            <person name="Ying F."/>
            <person name="Zhai J."/>
            <person name="Zhou L."/>
            <person name="Zuber A."/>
            <person name="Denarie J."/>
            <person name="Dixon R.A."/>
            <person name="May G.D."/>
            <person name="Schwartz D.C."/>
            <person name="Rogers J."/>
            <person name="Quetier F."/>
            <person name="Town C.D."/>
            <person name="Roe B.A."/>
        </authorList>
    </citation>
    <scope>NUCLEOTIDE SEQUENCE [LARGE SCALE GENOMIC DNA]</scope>
    <source>
        <strain evidence="5">A17</strain>
        <strain evidence="7 8">cv. Jemalong A17</strain>
    </source>
</reference>
<dbReference type="EMBL" id="CM001219">
    <property type="protein sequence ID" value="AES70795.2"/>
    <property type="molecule type" value="Genomic_DNA"/>
</dbReference>
<dbReference type="HOGENOM" id="CLU_1117341_0_0_1"/>
<dbReference type="STRING" id="3880.G7IV44"/>
<evidence type="ECO:0000313" key="8">
    <source>
        <dbReference type="Proteomes" id="UP000002051"/>
    </source>
</evidence>
<dbReference type="InterPro" id="IPR044839">
    <property type="entry name" value="NDR1-like"/>
</dbReference>
<evidence type="ECO:0000256" key="3">
    <source>
        <dbReference type="SAM" id="MobiDB-lite"/>
    </source>
</evidence>
<dbReference type="Proteomes" id="UP000265566">
    <property type="component" value="Chromosome 3"/>
</dbReference>
<evidence type="ECO:0000313" key="5">
    <source>
        <dbReference type="EMBL" id="AES70795.2"/>
    </source>
</evidence>
<dbReference type="PANTHER" id="PTHR31234">
    <property type="entry name" value="LATE EMBRYOGENESIS ABUNDANT (LEA) HYDROXYPROLINE-RICH GLYCOPROTEIN FAMILY"/>
    <property type="match status" value="1"/>
</dbReference>
<evidence type="ECO:0000256" key="1">
    <source>
        <dbReference type="ARBA" id="ARBA00004370"/>
    </source>
</evidence>
<evidence type="ECO:0000256" key="2">
    <source>
        <dbReference type="ARBA" id="ARBA00023136"/>
    </source>
</evidence>
<reference evidence="7" key="3">
    <citation type="submission" date="2015-04" db="UniProtKB">
        <authorList>
            <consortium name="EnsemblPlants"/>
        </authorList>
    </citation>
    <scope>IDENTIFICATION</scope>
    <source>
        <strain evidence="7">cv. Jemalong A17</strain>
    </source>
</reference>
<keyword evidence="4 5" id="KW-0812">Transmembrane</keyword>
<keyword evidence="2 4" id="KW-0472">Membrane</keyword>
<reference evidence="6" key="4">
    <citation type="journal article" date="2018" name="Nat. Plants">
        <title>Whole-genome landscape of Medicago truncatula symbiotic genes.</title>
        <authorList>
            <person name="Pecrix Y."/>
            <person name="Gamas P."/>
            <person name="Carrere S."/>
        </authorList>
    </citation>
    <scope>NUCLEOTIDE SEQUENCE</scope>
    <source>
        <tissue evidence="6">Leaves</tissue>
    </source>
</reference>